<keyword evidence="4" id="KW-0862">Zinc</keyword>
<proteinExistence type="inferred from homology"/>
<dbReference type="SUPFAM" id="SSF57667">
    <property type="entry name" value="beta-beta-alpha zinc fingers"/>
    <property type="match status" value="1"/>
</dbReference>
<dbReference type="OrthoDB" id="10266249at2759"/>
<keyword evidence="3" id="KW-0863">Zinc-finger</keyword>
<evidence type="ECO:0000256" key="3">
    <source>
        <dbReference type="ARBA" id="ARBA00022771"/>
    </source>
</evidence>
<dbReference type="GO" id="GO:0005634">
    <property type="term" value="C:nucleus"/>
    <property type="evidence" value="ECO:0007669"/>
    <property type="project" value="TreeGrafter"/>
</dbReference>
<keyword evidence="5" id="KW-0175">Coiled coil</keyword>
<dbReference type="AlphaFoldDB" id="A0A2T9Z3J6"/>
<dbReference type="InterPro" id="IPR036236">
    <property type="entry name" value="Znf_C2H2_sf"/>
</dbReference>
<dbReference type="STRING" id="61424.A0A2T9Z3J6"/>
<gene>
    <name evidence="7" type="ORF">BB559_000973</name>
</gene>
<evidence type="ECO:0000256" key="2">
    <source>
        <dbReference type="ARBA" id="ARBA00022723"/>
    </source>
</evidence>
<comment type="caution">
    <text evidence="7">The sequence shown here is derived from an EMBL/GenBank/DDBJ whole genome shotgun (WGS) entry which is preliminary data.</text>
</comment>
<sequence>MPRAEAGTPKAIANKMKAKGLQKLRWFCQMCEKQCRDENGFKCHTASPSHQRQMALFSDAPRKYIEAFSFEFKDEFLKLLSRRYGTKRVLANQVYQEIISDKNHLHMNSTKWNTLTGFVQYLGREGICIIDETERGWFIEWIDNTPAALARREAIQKKERAIMTDEEREKKLLAEQLEIAKSRTKDAETKMVYTELKRESLDKPIKLGLFNNQKSKLGILGGGIKKPEIKKTSVFSSKNRIQKSSQT</sequence>
<evidence type="ECO:0000256" key="1">
    <source>
        <dbReference type="ARBA" id="ARBA00008517"/>
    </source>
</evidence>
<evidence type="ECO:0000313" key="7">
    <source>
        <dbReference type="EMBL" id="PVU99141.1"/>
    </source>
</evidence>
<dbReference type="InterPro" id="IPR056767">
    <property type="entry name" value="C2H2-Znf_KIN17"/>
</dbReference>
<dbReference type="Pfam" id="PF25095">
    <property type="entry name" value="C2H2-zf_KIN17"/>
    <property type="match status" value="1"/>
</dbReference>
<name>A0A2T9Z3J6_9FUNG</name>
<reference evidence="7 8" key="1">
    <citation type="journal article" date="2018" name="MBio">
        <title>Comparative Genomics Reveals the Core Gene Toolbox for the Fungus-Insect Symbiosis.</title>
        <authorList>
            <person name="Wang Y."/>
            <person name="Stata M."/>
            <person name="Wang W."/>
            <person name="Stajich J.E."/>
            <person name="White M.M."/>
            <person name="Moncalvo J.M."/>
        </authorList>
    </citation>
    <scope>NUCLEOTIDE SEQUENCE [LARGE SCALE GENOMIC DNA]</scope>
    <source>
        <strain evidence="7 8">AUS-77-4</strain>
    </source>
</reference>
<dbReference type="Proteomes" id="UP000245699">
    <property type="component" value="Unassembled WGS sequence"/>
</dbReference>
<evidence type="ECO:0000256" key="4">
    <source>
        <dbReference type="ARBA" id="ARBA00022833"/>
    </source>
</evidence>
<comment type="similarity">
    <text evidence="1">Belongs to the KIN17 family.</text>
</comment>
<dbReference type="GO" id="GO:0006974">
    <property type="term" value="P:DNA damage response"/>
    <property type="evidence" value="ECO:0007669"/>
    <property type="project" value="TreeGrafter"/>
</dbReference>
<dbReference type="InterPro" id="IPR019447">
    <property type="entry name" value="DNA/RNA-bd_Kin17_WH-like_dom"/>
</dbReference>
<evidence type="ECO:0000259" key="6">
    <source>
        <dbReference type="SMART" id="SM01253"/>
    </source>
</evidence>
<dbReference type="GO" id="GO:0003690">
    <property type="term" value="F:double-stranded DNA binding"/>
    <property type="evidence" value="ECO:0007669"/>
    <property type="project" value="TreeGrafter"/>
</dbReference>
<dbReference type="GO" id="GO:0006260">
    <property type="term" value="P:DNA replication"/>
    <property type="evidence" value="ECO:0007669"/>
    <property type="project" value="TreeGrafter"/>
</dbReference>
<dbReference type="Pfam" id="PF10357">
    <property type="entry name" value="WH_KIN17"/>
    <property type="match status" value="1"/>
</dbReference>
<dbReference type="PANTHER" id="PTHR12805">
    <property type="entry name" value="KIN17 KIN, ANTIGENIC DETERMINANT OF RECA PROTEIN HOMOLOG"/>
    <property type="match status" value="1"/>
</dbReference>
<protein>
    <recommendedName>
        <fullName evidence="6">DNA/RNA-binding protein Kin17 WH-like domain-containing protein</fullName>
    </recommendedName>
</protein>
<dbReference type="FunFam" id="1.10.10.2030:FF:000001">
    <property type="entry name" value="DNA/RNA-binding protein KIN17, putative"/>
    <property type="match status" value="1"/>
</dbReference>
<dbReference type="InterPro" id="IPR038254">
    <property type="entry name" value="KIN17_WH-like_sf"/>
</dbReference>
<dbReference type="SMART" id="SM01253">
    <property type="entry name" value="Kin17_mid"/>
    <property type="match status" value="1"/>
</dbReference>
<dbReference type="GO" id="GO:0008270">
    <property type="term" value="F:zinc ion binding"/>
    <property type="evidence" value="ECO:0007669"/>
    <property type="project" value="UniProtKB-KW"/>
</dbReference>
<dbReference type="PANTHER" id="PTHR12805:SF0">
    <property type="entry name" value="DNA_RNA-BINDING PROTEIN KIN17"/>
    <property type="match status" value="1"/>
</dbReference>
<feature type="coiled-coil region" evidence="5">
    <location>
        <begin position="163"/>
        <end position="190"/>
    </location>
</feature>
<keyword evidence="2" id="KW-0479">Metal-binding</keyword>
<evidence type="ECO:0000313" key="8">
    <source>
        <dbReference type="Proteomes" id="UP000245699"/>
    </source>
</evidence>
<dbReference type="Gene3D" id="1.10.10.2030">
    <property type="entry name" value="DNA/RNA-binding protein Kin17, conserved domain"/>
    <property type="match status" value="1"/>
</dbReference>
<keyword evidence="8" id="KW-1185">Reference proteome</keyword>
<organism evidence="7 8">
    <name type="scientific">Furculomyces boomerangus</name>
    <dbReference type="NCBI Taxonomy" id="61424"/>
    <lineage>
        <taxon>Eukaryota</taxon>
        <taxon>Fungi</taxon>
        <taxon>Fungi incertae sedis</taxon>
        <taxon>Zoopagomycota</taxon>
        <taxon>Kickxellomycotina</taxon>
        <taxon>Harpellomycetes</taxon>
        <taxon>Harpellales</taxon>
        <taxon>Harpellaceae</taxon>
        <taxon>Furculomyces</taxon>
    </lineage>
</organism>
<feature type="domain" description="DNA/RNA-binding protein Kin17 WH-like" evidence="6">
    <location>
        <begin position="52"/>
        <end position="178"/>
    </location>
</feature>
<accession>A0A2T9Z3J6</accession>
<dbReference type="EMBL" id="MBFT01000051">
    <property type="protein sequence ID" value="PVU99141.1"/>
    <property type="molecule type" value="Genomic_DNA"/>
</dbReference>
<evidence type="ECO:0000256" key="5">
    <source>
        <dbReference type="SAM" id="Coils"/>
    </source>
</evidence>
<dbReference type="InterPro" id="IPR037321">
    <property type="entry name" value="KIN17-like"/>
</dbReference>